<proteinExistence type="inferred from homology"/>
<feature type="domain" description="B box-type" evidence="6">
    <location>
        <begin position="1"/>
        <end position="41"/>
    </location>
</feature>
<dbReference type="InterPro" id="IPR001258">
    <property type="entry name" value="NHL_repeat"/>
</dbReference>
<dbReference type="Pfam" id="PF01436">
    <property type="entry name" value="NHL"/>
    <property type="match status" value="1"/>
</dbReference>
<keyword evidence="2" id="KW-0677">Repeat</keyword>
<keyword evidence="3" id="KW-0863">Zinc-finger</keyword>
<evidence type="ECO:0000256" key="4">
    <source>
        <dbReference type="PROSITE-ProRule" id="PRU00504"/>
    </source>
</evidence>
<dbReference type="InterPro" id="IPR011042">
    <property type="entry name" value="6-blade_b-propeller_TolB-like"/>
</dbReference>
<feature type="repeat" description="NHL" evidence="4">
    <location>
        <begin position="257"/>
        <end position="290"/>
    </location>
</feature>
<dbReference type="GO" id="GO:0008270">
    <property type="term" value="F:zinc ion binding"/>
    <property type="evidence" value="ECO:0007669"/>
    <property type="project" value="UniProtKB-KW"/>
</dbReference>
<evidence type="ECO:0000313" key="8">
    <source>
        <dbReference type="Proteomes" id="UP000838412"/>
    </source>
</evidence>
<feature type="compositionally biased region" description="Low complexity" evidence="5">
    <location>
        <begin position="219"/>
        <end position="232"/>
    </location>
</feature>
<dbReference type="PANTHER" id="PTHR24104">
    <property type="entry name" value="E3 UBIQUITIN-PROTEIN LIGASE NHLRC1-RELATED"/>
    <property type="match status" value="1"/>
</dbReference>
<dbReference type="Gene3D" id="2.120.10.30">
    <property type="entry name" value="TolB, C-terminal domain"/>
    <property type="match status" value="2"/>
</dbReference>
<feature type="repeat" description="NHL" evidence="4">
    <location>
        <begin position="436"/>
        <end position="478"/>
    </location>
</feature>
<dbReference type="GO" id="GO:0061630">
    <property type="term" value="F:ubiquitin protein ligase activity"/>
    <property type="evidence" value="ECO:0007669"/>
    <property type="project" value="TreeGrafter"/>
</dbReference>
<evidence type="ECO:0000256" key="2">
    <source>
        <dbReference type="ARBA" id="ARBA00022737"/>
    </source>
</evidence>
<dbReference type="Gene3D" id="3.30.160.60">
    <property type="entry name" value="Classic Zinc Finger"/>
    <property type="match status" value="1"/>
</dbReference>
<dbReference type="SMART" id="SM00336">
    <property type="entry name" value="BBOX"/>
    <property type="match status" value="1"/>
</dbReference>
<dbReference type="PROSITE" id="PS51125">
    <property type="entry name" value="NHL"/>
    <property type="match status" value="2"/>
</dbReference>
<name>A0A8J9YNJ0_BRALA</name>
<dbReference type="EMBL" id="OV696686">
    <property type="protein sequence ID" value="CAH1231797.1"/>
    <property type="molecule type" value="Genomic_DNA"/>
</dbReference>
<reference evidence="7" key="1">
    <citation type="submission" date="2022-01" db="EMBL/GenBank/DDBJ databases">
        <authorList>
            <person name="Braso-Vives M."/>
        </authorList>
    </citation>
    <scope>NUCLEOTIDE SEQUENCE</scope>
</reference>
<feature type="region of interest" description="Disordered" evidence="5">
    <location>
        <begin position="206"/>
        <end position="253"/>
    </location>
</feature>
<sequence>MADRCAVHDHEQLKFFCTVCDTPVCSECLLDSHNGHNMVRLTDTLVQGRNVEAKGRKVAEAMAKSLETLNQRGEDMATQRVDIENQINTAAARLVDNIEREKVALVNEVREIYNEETRRMGGCGKELESRLSDVITALDQLQVRGHGETATSSSPAMSKLSQIIDEVKEPTLPSPTVIEFEPQKYDKVSNFLGKISTRKRVVVVDEKPTRKAASPRQFPRTSPRAAPPTSTTYKSTKEPKSPKTHVAPKTTASIGSGHLHSPLKIAYSSDDTIFVLDRDGGGSVKVFNMNGSVIKRFPLKLADTKNYEVGEGGLFVNGKGQVVFVGFARPLAGSLGDYIDLMCRYQRDGKLLNRVELQLSSKQAWDAVEISDGKIAVALDWMISIIDETGQELSSFSTSVPDFCCLAYSKASGDLVISRFHDHFVEVYSLDGRVCFQFGAEGSGEGEFMGPLGVCVNKTGHILVADWSNRRVQMFDQKGRWLKHVATSREGLDEPRAAVQTPDGRVLVSDTKKNCVFGFTF</sequence>
<dbReference type="Pfam" id="PF00643">
    <property type="entry name" value="zf-B_box"/>
    <property type="match status" value="1"/>
</dbReference>
<evidence type="ECO:0000256" key="5">
    <source>
        <dbReference type="SAM" id="MobiDB-lite"/>
    </source>
</evidence>
<protein>
    <submittedName>
        <fullName evidence="7">TRIM3 protein</fullName>
    </submittedName>
</protein>
<dbReference type="AlphaFoldDB" id="A0A8J9YNJ0"/>
<dbReference type="SUPFAM" id="SSF57845">
    <property type="entry name" value="B-box zinc-binding domain"/>
    <property type="match status" value="1"/>
</dbReference>
<keyword evidence="3" id="KW-0479">Metal-binding</keyword>
<dbReference type="InterPro" id="IPR050952">
    <property type="entry name" value="TRIM-NHL_E3_ligases"/>
</dbReference>
<evidence type="ECO:0000259" key="6">
    <source>
        <dbReference type="PROSITE" id="PS50119"/>
    </source>
</evidence>
<dbReference type="SUPFAM" id="SSF101898">
    <property type="entry name" value="NHL repeat"/>
    <property type="match status" value="1"/>
</dbReference>
<accession>A0A8J9YNJ0</accession>
<comment type="similarity">
    <text evidence="1">Belongs to the TRIM/RBCC family.</text>
</comment>
<dbReference type="PANTHER" id="PTHR24104:SF50">
    <property type="entry name" value="SMP-30_GLUCONOLACTONASE_LRE-LIKE REGION DOMAIN-CONTAINING PROTEIN"/>
    <property type="match status" value="1"/>
</dbReference>
<dbReference type="PROSITE" id="PS50119">
    <property type="entry name" value="ZF_BBOX"/>
    <property type="match status" value="1"/>
</dbReference>
<evidence type="ECO:0000313" key="7">
    <source>
        <dbReference type="EMBL" id="CAH1231797.1"/>
    </source>
</evidence>
<organism evidence="7 8">
    <name type="scientific">Branchiostoma lanceolatum</name>
    <name type="common">Common lancelet</name>
    <name type="synonym">Amphioxus lanceolatum</name>
    <dbReference type="NCBI Taxonomy" id="7740"/>
    <lineage>
        <taxon>Eukaryota</taxon>
        <taxon>Metazoa</taxon>
        <taxon>Chordata</taxon>
        <taxon>Cephalochordata</taxon>
        <taxon>Leptocardii</taxon>
        <taxon>Amphioxiformes</taxon>
        <taxon>Branchiostomatidae</taxon>
        <taxon>Branchiostoma</taxon>
    </lineage>
</organism>
<evidence type="ECO:0000256" key="1">
    <source>
        <dbReference type="ARBA" id="ARBA00008518"/>
    </source>
</evidence>
<dbReference type="Proteomes" id="UP000838412">
    <property type="component" value="Chromosome 1"/>
</dbReference>
<dbReference type="OrthoDB" id="10020332at2759"/>
<gene>
    <name evidence="7" type="primary">TRIM3</name>
    <name evidence="7" type="ORF">BLAG_LOCUS1339</name>
</gene>
<dbReference type="InterPro" id="IPR000315">
    <property type="entry name" value="Znf_B-box"/>
</dbReference>
<evidence type="ECO:0000256" key="3">
    <source>
        <dbReference type="PROSITE-ProRule" id="PRU00024"/>
    </source>
</evidence>
<keyword evidence="3" id="KW-0862">Zinc</keyword>
<dbReference type="GO" id="GO:0000209">
    <property type="term" value="P:protein polyubiquitination"/>
    <property type="evidence" value="ECO:0007669"/>
    <property type="project" value="TreeGrafter"/>
</dbReference>
<dbReference type="GO" id="GO:0043161">
    <property type="term" value="P:proteasome-mediated ubiquitin-dependent protein catabolic process"/>
    <property type="evidence" value="ECO:0007669"/>
    <property type="project" value="TreeGrafter"/>
</dbReference>
<keyword evidence="8" id="KW-1185">Reference proteome</keyword>